<reference evidence="3" key="1">
    <citation type="submission" date="2021-01" db="EMBL/GenBank/DDBJ databases">
        <title>Whole genome shotgun sequence of Actinoplanes cyaneus NBRC 14990.</title>
        <authorList>
            <person name="Komaki H."/>
            <person name="Tamura T."/>
        </authorList>
    </citation>
    <scope>NUCLEOTIDE SEQUENCE</scope>
    <source>
        <strain evidence="3">NBRC 14990</strain>
    </source>
</reference>
<dbReference type="EMBL" id="BOMH01000054">
    <property type="protein sequence ID" value="GID68908.1"/>
    <property type="molecule type" value="Genomic_DNA"/>
</dbReference>
<keyword evidence="2" id="KW-0472">Membrane</keyword>
<keyword evidence="2" id="KW-0812">Transmembrane</keyword>
<proteinExistence type="predicted"/>
<evidence type="ECO:0000256" key="2">
    <source>
        <dbReference type="SAM" id="Phobius"/>
    </source>
</evidence>
<feature type="compositionally biased region" description="Gly residues" evidence="1">
    <location>
        <begin position="87"/>
        <end position="104"/>
    </location>
</feature>
<feature type="region of interest" description="Disordered" evidence="1">
    <location>
        <begin position="30"/>
        <end position="104"/>
    </location>
</feature>
<accession>A0A919ISR1</accession>
<dbReference type="RefSeq" id="WP_203749939.1">
    <property type="nucleotide sequence ID" value="NZ_BAAAUC010000001.1"/>
</dbReference>
<keyword evidence="2" id="KW-1133">Transmembrane helix</keyword>
<sequence>MAIVLLLLAGILLIALLSFLTGWFRRRRGPVGRRHPGSADAGYGGSNLPYLPVDVGDSGNHHRHHDSGSTHHSGHHDSGSSWSDGGSSWGDGGGSFGGDSGGGN</sequence>
<dbReference type="Proteomes" id="UP000619479">
    <property type="component" value="Unassembled WGS sequence"/>
</dbReference>
<name>A0A919ISR1_9ACTN</name>
<feature type="transmembrane region" description="Helical" evidence="2">
    <location>
        <begin position="6"/>
        <end position="24"/>
    </location>
</feature>
<comment type="caution">
    <text evidence="3">The sequence shown here is derived from an EMBL/GenBank/DDBJ whole genome shotgun (WGS) entry which is preliminary data.</text>
</comment>
<protein>
    <submittedName>
        <fullName evidence="3">Uncharacterized protein</fullName>
    </submittedName>
</protein>
<keyword evidence="4" id="KW-1185">Reference proteome</keyword>
<dbReference type="AlphaFoldDB" id="A0A919ISR1"/>
<evidence type="ECO:0000256" key="1">
    <source>
        <dbReference type="SAM" id="MobiDB-lite"/>
    </source>
</evidence>
<evidence type="ECO:0000313" key="4">
    <source>
        <dbReference type="Proteomes" id="UP000619479"/>
    </source>
</evidence>
<organism evidence="3 4">
    <name type="scientific">Actinoplanes cyaneus</name>
    <dbReference type="NCBI Taxonomy" id="52696"/>
    <lineage>
        <taxon>Bacteria</taxon>
        <taxon>Bacillati</taxon>
        <taxon>Actinomycetota</taxon>
        <taxon>Actinomycetes</taxon>
        <taxon>Micromonosporales</taxon>
        <taxon>Micromonosporaceae</taxon>
        <taxon>Actinoplanes</taxon>
    </lineage>
</organism>
<evidence type="ECO:0000313" key="3">
    <source>
        <dbReference type="EMBL" id="GID68908.1"/>
    </source>
</evidence>
<gene>
    <name evidence="3" type="ORF">Acy02nite_67890</name>
</gene>